<dbReference type="GO" id="GO:0008198">
    <property type="term" value="F:ferrous iron binding"/>
    <property type="evidence" value="ECO:0007669"/>
    <property type="project" value="TreeGrafter"/>
</dbReference>
<proteinExistence type="inferred from homology"/>
<keyword evidence="10" id="KW-0456">Lyase</keyword>
<comment type="catalytic activity">
    <reaction evidence="1">
        <text>D-mannonate = 2-dehydro-3-deoxy-D-gluconate + H2O</text>
        <dbReference type="Rhea" id="RHEA:20097"/>
        <dbReference type="ChEBI" id="CHEBI:15377"/>
        <dbReference type="ChEBI" id="CHEBI:17767"/>
        <dbReference type="ChEBI" id="CHEBI:57990"/>
        <dbReference type="EC" id="4.2.1.8"/>
    </reaction>
</comment>
<evidence type="ECO:0000313" key="11">
    <source>
        <dbReference type="EMBL" id="GGL72742.1"/>
    </source>
</evidence>
<reference evidence="11" key="2">
    <citation type="submission" date="2020-09" db="EMBL/GenBank/DDBJ databases">
        <authorList>
            <person name="Sun Q."/>
            <person name="Zhou Y."/>
        </authorList>
    </citation>
    <scope>NUCLEOTIDE SEQUENCE</scope>
    <source>
        <strain evidence="11">CGMCC 4.7306</strain>
    </source>
</reference>
<dbReference type="InterPro" id="IPR036237">
    <property type="entry name" value="Xyl_isomerase-like_sf"/>
</dbReference>
<dbReference type="PIRSF" id="PIRSF016049">
    <property type="entry name" value="Man_dehyd"/>
    <property type="match status" value="1"/>
</dbReference>
<evidence type="ECO:0000256" key="8">
    <source>
        <dbReference type="ARBA" id="ARBA00023004"/>
    </source>
</evidence>
<dbReference type="GO" id="GO:0042840">
    <property type="term" value="P:D-glucuronate catabolic process"/>
    <property type="evidence" value="ECO:0007669"/>
    <property type="project" value="TreeGrafter"/>
</dbReference>
<dbReference type="PANTHER" id="PTHR30387">
    <property type="entry name" value="MANNONATE DEHYDRATASE"/>
    <property type="match status" value="1"/>
</dbReference>
<evidence type="ECO:0000256" key="3">
    <source>
        <dbReference type="ARBA" id="ARBA00001954"/>
    </source>
</evidence>
<reference evidence="11" key="1">
    <citation type="journal article" date="2014" name="Int. J. Syst. Evol. Microbiol.">
        <title>Complete genome sequence of Corynebacterium casei LMG S-19264T (=DSM 44701T), isolated from a smear-ripened cheese.</title>
        <authorList>
            <consortium name="US DOE Joint Genome Institute (JGI-PGF)"/>
            <person name="Walter F."/>
            <person name="Albersmeier A."/>
            <person name="Kalinowski J."/>
            <person name="Ruckert C."/>
        </authorList>
    </citation>
    <scope>NUCLEOTIDE SEQUENCE</scope>
    <source>
        <strain evidence="11">CGMCC 4.7306</strain>
    </source>
</reference>
<keyword evidence="8" id="KW-0408">Iron</keyword>
<dbReference type="EMBL" id="BMMZ01000009">
    <property type="protein sequence ID" value="GGL72742.1"/>
    <property type="molecule type" value="Genomic_DNA"/>
</dbReference>
<dbReference type="EC" id="4.2.1.8" evidence="7"/>
<comment type="function">
    <text evidence="4">Catalyzes the dehydration of D-mannonate.</text>
</comment>
<evidence type="ECO:0000313" key="12">
    <source>
        <dbReference type="Proteomes" id="UP000613840"/>
    </source>
</evidence>
<evidence type="ECO:0000256" key="5">
    <source>
        <dbReference type="ARBA" id="ARBA00004892"/>
    </source>
</evidence>
<comment type="cofactor">
    <cofactor evidence="2">
        <name>Mn(2+)</name>
        <dbReference type="ChEBI" id="CHEBI:29035"/>
    </cofactor>
</comment>
<comment type="caution">
    <text evidence="11">The sequence shown here is derived from an EMBL/GenBank/DDBJ whole genome shotgun (WGS) entry which is preliminary data.</text>
</comment>
<keyword evidence="12" id="KW-1185">Reference proteome</keyword>
<dbReference type="SUPFAM" id="SSF51658">
    <property type="entry name" value="Xylose isomerase-like"/>
    <property type="match status" value="1"/>
</dbReference>
<comment type="pathway">
    <text evidence="5">Carbohydrate metabolism; pentose and glucuronate interconversion.</text>
</comment>
<evidence type="ECO:0000256" key="4">
    <source>
        <dbReference type="ARBA" id="ARBA00002713"/>
    </source>
</evidence>
<evidence type="ECO:0000256" key="9">
    <source>
        <dbReference type="ARBA" id="ARBA00023211"/>
    </source>
</evidence>
<dbReference type="InterPro" id="IPR004628">
    <property type="entry name" value="Man_deHydtase"/>
</dbReference>
<protein>
    <recommendedName>
        <fullName evidence="7">mannonate dehydratase</fullName>
        <ecNumber evidence="7">4.2.1.8</ecNumber>
    </recommendedName>
</protein>
<dbReference type="PANTHER" id="PTHR30387:SF2">
    <property type="entry name" value="MANNONATE DEHYDRATASE"/>
    <property type="match status" value="1"/>
</dbReference>
<dbReference type="Pfam" id="PF03786">
    <property type="entry name" value="UxuA"/>
    <property type="match status" value="2"/>
</dbReference>
<dbReference type="GO" id="GO:0008927">
    <property type="term" value="F:mannonate dehydratase activity"/>
    <property type="evidence" value="ECO:0007669"/>
    <property type="project" value="UniProtKB-EC"/>
</dbReference>
<evidence type="ECO:0000256" key="7">
    <source>
        <dbReference type="ARBA" id="ARBA00012927"/>
    </source>
</evidence>
<evidence type="ECO:0000256" key="2">
    <source>
        <dbReference type="ARBA" id="ARBA00001936"/>
    </source>
</evidence>
<dbReference type="Proteomes" id="UP000613840">
    <property type="component" value="Unassembled WGS sequence"/>
</dbReference>
<accession>A0A917SCT8</accession>
<organism evidence="11 12">
    <name type="scientific">Microlunatus endophyticus</name>
    <dbReference type="NCBI Taxonomy" id="1716077"/>
    <lineage>
        <taxon>Bacteria</taxon>
        <taxon>Bacillati</taxon>
        <taxon>Actinomycetota</taxon>
        <taxon>Actinomycetes</taxon>
        <taxon>Propionibacteriales</taxon>
        <taxon>Propionibacteriaceae</taxon>
        <taxon>Microlunatus</taxon>
    </lineage>
</organism>
<gene>
    <name evidence="11" type="primary">uxuA</name>
    <name evidence="11" type="ORF">GCM10011575_33760</name>
</gene>
<comment type="similarity">
    <text evidence="6">Belongs to the mannonate dehydratase family.</text>
</comment>
<evidence type="ECO:0000256" key="6">
    <source>
        <dbReference type="ARBA" id="ARBA00007389"/>
    </source>
</evidence>
<dbReference type="AlphaFoldDB" id="A0A917SCT8"/>
<evidence type="ECO:0000256" key="10">
    <source>
        <dbReference type="ARBA" id="ARBA00023239"/>
    </source>
</evidence>
<comment type="cofactor">
    <cofactor evidence="3">
        <name>Fe(2+)</name>
        <dbReference type="ChEBI" id="CHEBI:29033"/>
    </cofactor>
</comment>
<dbReference type="RefSeq" id="WP_188896553.1">
    <property type="nucleotide sequence ID" value="NZ_BMMZ01000009.1"/>
</dbReference>
<sequence length="343" mass="38578">MVQIAEMLPNGPGNEPLWRLVSQMGVQYAVGTLPDATLCGPGEAPWDYLPLLRLKQKHNDAGFALPVIESRPPLNLTKRGLEGRDAEIDVVCKLLENMGRVGIRTWCYEWMADFNWLRTDFGYQSRGGSLVTRYRHADMADAPLTEWGEVSEETLWEALEYFLRRVLPVAEKAGVELAMHPDDPPISPIRGVARIMSSIDNYQRLLDIVPSPMNGITLCQGNFVLMDPDVPKTIRKFGRQGKIFFVHLRDVAGTVEDYHETWHDDGQTDMLECLKTYDEVGFTGVLRPDHVPSVEGEDNHRPGYQLYGRLFAVGYIAGLLQSLGTRTLRRTTPELLVGESVPV</sequence>
<name>A0A917SCT8_9ACTN</name>
<keyword evidence="9" id="KW-0464">Manganese</keyword>
<evidence type="ECO:0000256" key="1">
    <source>
        <dbReference type="ARBA" id="ARBA00001794"/>
    </source>
</evidence>
<dbReference type="GO" id="GO:0030145">
    <property type="term" value="F:manganese ion binding"/>
    <property type="evidence" value="ECO:0007669"/>
    <property type="project" value="TreeGrafter"/>
</dbReference>
<dbReference type="Gene3D" id="3.20.20.150">
    <property type="entry name" value="Divalent-metal-dependent TIM barrel enzymes"/>
    <property type="match status" value="1"/>
</dbReference>